<dbReference type="KEGG" id="tet:TTHERM_01068230"/>
<feature type="region of interest" description="Disordered" evidence="1">
    <location>
        <begin position="234"/>
        <end position="264"/>
    </location>
</feature>
<dbReference type="GeneID" id="7831159"/>
<feature type="compositionally biased region" description="Low complexity" evidence="1">
    <location>
        <begin position="1203"/>
        <end position="1220"/>
    </location>
</feature>
<feature type="compositionally biased region" description="Basic and acidic residues" evidence="1">
    <location>
        <begin position="149"/>
        <end position="158"/>
    </location>
</feature>
<feature type="compositionally biased region" description="Low complexity" evidence="1">
    <location>
        <begin position="1180"/>
        <end position="1189"/>
    </location>
</feature>
<proteinExistence type="predicted"/>
<accession>Q22C87</accession>
<feature type="compositionally biased region" description="Polar residues" evidence="1">
    <location>
        <begin position="1278"/>
        <end position="1287"/>
    </location>
</feature>
<organism evidence="2 3">
    <name type="scientific">Tetrahymena thermophila (strain SB210)</name>
    <dbReference type="NCBI Taxonomy" id="312017"/>
    <lineage>
        <taxon>Eukaryota</taxon>
        <taxon>Sar</taxon>
        <taxon>Alveolata</taxon>
        <taxon>Ciliophora</taxon>
        <taxon>Intramacronucleata</taxon>
        <taxon>Oligohymenophorea</taxon>
        <taxon>Hymenostomatida</taxon>
        <taxon>Tetrahymenina</taxon>
        <taxon>Tetrahymenidae</taxon>
        <taxon>Tetrahymena</taxon>
    </lineage>
</organism>
<protein>
    <submittedName>
        <fullName evidence="2">Uncharacterized protein</fullName>
    </submittedName>
</protein>
<evidence type="ECO:0000256" key="1">
    <source>
        <dbReference type="SAM" id="MobiDB-lite"/>
    </source>
</evidence>
<feature type="compositionally biased region" description="Polar residues" evidence="1">
    <location>
        <begin position="1221"/>
        <end position="1231"/>
    </location>
</feature>
<dbReference type="EMBL" id="GG662550">
    <property type="protein sequence ID" value="EAR82920.2"/>
    <property type="molecule type" value="Genomic_DNA"/>
</dbReference>
<evidence type="ECO:0000313" key="3">
    <source>
        <dbReference type="Proteomes" id="UP000009168"/>
    </source>
</evidence>
<dbReference type="InParanoid" id="Q22C87"/>
<dbReference type="Proteomes" id="UP000009168">
    <property type="component" value="Unassembled WGS sequence"/>
</dbReference>
<dbReference type="OrthoDB" id="10691697at2759"/>
<feature type="compositionally biased region" description="Low complexity" evidence="1">
    <location>
        <begin position="159"/>
        <end position="177"/>
    </location>
</feature>
<feature type="compositionally biased region" description="Polar residues" evidence="1">
    <location>
        <begin position="1190"/>
        <end position="1202"/>
    </location>
</feature>
<feature type="compositionally biased region" description="Polar residues" evidence="1">
    <location>
        <begin position="1240"/>
        <end position="1250"/>
    </location>
</feature>
<feature type="region of interest" description="Disordered" evidence="1">
    <location>
        <begin position="1179"/>
        <end position="1287"/>
    </location>
</feature>
<feature type="region of interest" description="Disordered" evidence="1">
    <location>
        <begin position="1433"/>
        <end position="1468"/>
    </location>
</feature>
<dbReference type="HOGENOM" id="CLU_224827_0_0_1"/>
<evidence type="ECO:0000313" key="2">
    <source>
        <dbReference type="EMBL" id="EAR82920.2"/>
    </source>
</evidence>
<sequence length="3389" mass="399990">MSAVKKQPKQISLETFLNLEDQVTSEDLYNIDYFFQHANSKLIKERFQEKEFIDWKELKQSIIFNEEANHNNIFDVNSRKLSSESFFDDEVDEFELKIHCKKNHLILLLDVSPSMFKYDYITNSLNIQNLEIICKSLLDHILEAAHKSSEQDHRKQSLDDQNGNQQQQQESEGQNQNKYSSYYKQRTRITVYLFGMTNKELELVVNYVLLSKHNINDIYKQILKSILDNCNKMSNRTSNSKSSRQTSPKYSPVNTYTKQNGNSVTRLSGGSDCLQSYTLNEKKYSIDMVEAISRIQQSLIIHGERMSFSKLVVITDGICFNVDDEKFYQQISRSVKPIGFSCHILLTGKSQLNRENQFGYIVDEDMLRFMAQKMNGEFHFLTVHDQVTNNNKTKNQYAYFACCKSPQSDFSKKIQQMLMTWTLRYNIKEFKFSFSSPKSRNSSAKQSILSSCQSIKEESSFRGIFEDRDEDQCTIMYIEESKDEYNLKFRKIIKMVHKYDLKPHVSQQVDYERLYQICKIRHLEGWKMIRVQKKDNFIMGYEYRVNLQAKLYYLVKCVNSKIKIQIFQDVPAISYRNKREQGYKTPEYIINISKKLEQYDQFAFNAFNLMQYNFESSNKKQTKILCNSKVHKEINSREDKKVPFKDQEELWEKYYKVKTLTFLQIPKDKVCKDNIMNIRNKFAQEVYERVSYVADKNITKNKFYLKINKDFVHLLEENKDKVATMVHQQSAQQTQGDKAALSLSQKVFSVDENLMDYGKLLTLESQDSDGVKNGLIGLQHRTSQGYSQTNQQIQTNTSNQFNPIKSLAFIKVSIKNFYITEIKLAFQNYPKAQQKQLVKEIKKTIHNYNFESFDISVISNSINQLLYMGQSIIYPFQEASNLTKSWQWTQECIHDLKNFYSILASLRNNGQFKSIQQNRSQYKETIFLTEVQFSRTENKSKIKRLLIAHIITFKKNYIEVKIVCENALDLVQIPGKSYQTAQKVLQQYINHIYQQEEKILKRLYTVHTVHRHAIAKRKDSNNQDVFVGIVLDSLKSHMLTHLNMGISLLRDDTESIKDISSYKKHLENIIKEEYQKFDVNKENFIDYSALFQNSYLKKTFSFSQIEGATQQDQEKLKQYNQLFYQRCLEYIQQNNDHSIMNSKKNYLIDIKENQKGYINSKFLDYKIILITLLCSDDESSQSNQQNNQSDYNTTKTSSKIGLSNQANTSNSSSSNSTFNTYPNQGQNSFNYSPKLKPNQKDATQAEINNLNKRDLTKESSNKKIETAAQPQQNQQQPHVSSFSIDSNKKQTSSRFQFKIDFYLMDIKSCENNTNPTSRDFEKYNKGVDQYIEQLMKQISHFYSQTCFEAIAAKQVRLNSLSIEEAIHNSGIQSQIQQIPLKDFMTVYSWFHRDFATQKKKNNNQNQVSMNLGLNINNNNSIINQMNNRNNSQYHQMHHHHHQQQQQQQQNNNLSAISNQQKSQIPQSNSNSMINEDMNYLVNQKFLDDEILIIDQKNLNGQQNASQIKKQENEINPFEQFDNLVLTKAQKIFDIVVNSFFSNIPDTSYYFTDQKKAEELRRNDPQDYELATEFLPNLNQTIPKIFMKIKYNLGGQSRCFSSFKETFMQMITEQQKDKENNYIQFEFYQIQSDLFKDKQQQMSALGSDTQPQSNTATKKTHNFFFDFKLACSSIIKVTNLEYFMMNTPLYKDDVEKIIKLIQESKQNYQRVYEIERKKLINLDDHKLLDHPKNQEILINEISEASNQGCLHLKKVSNSLIFYQIFQSPQDEECQLLEYDTRELLKRLNQYTNFIVPFWFFLIFKPDKVEVHFNPISFLSSSQSHFVRIQHEINQFIQRAYQRANTVILILEMKRTQFCPQNLEIKGAAMQKHENKQTGAQNKIKNQQFYQQFNQKFNLSKARAENKESAQDKMDNNSKYKVDLLDTLFFPIQEKEEFTTFINNMVFNNFRVHNTSNTYLYFEKEEIYIICFQDITQHQLQQLQHSQEQNHNLHTIQQSSQQQGQNLFVTSITSINPLSSQQNDSFISQNQNGSQAADGSFIQQALAPFQQKGSLVSNQFQSFSMVSQTTAIKGPLSKYYTTDQYNKGKKFINIEIYGMNSKYFKDAQEAICIQVIQAQTLETIKKVSGKLSEIIKIPKSDYDQILESSYRKKFRYKFPSFIVDHASFMYYFKQNIQKIMNKFTVLQNSNNRPSALDHTKESLESQIDVQNVNPNTPKKENQQFDQFLTDNYGEMKVVKVQYEKNDFRFLFNGQSSRKIFGICMFLMNVVLQRKKQTREMEEVNHFYPIVPLKQLQDNQKLGINAIETISLGCGYSQNDWDDQSSFVYNFLANNQQIDSFKPPDIYNYIDNKYIKETNSDFKIELASEIITQEEYFLDLEIRNKGTVEQEKLINYLTVTLNQICLDYLFETILQRSIVTNLDEKNQNKRVQQDYFYKSCLNAEKLFTKLNHKSFFMQYQKYQHKFYHNIWPSYLKYCSALLEKEILEKCKINEQNINFPSIYVIDDGLGYAQIFEHYNDMEIYFLGNYKNSIQIIKKPPQISYIICGNLLKQGIRDGKFDKNMMNIFEKLKEDKAVQLSPVEKQDFDIFTQRNFYARISIQQKSLELKFYNLNRSIIKQMNDYMETLFNWSNCRYHIQKHVFLQKLGVYTYFSQYTVPKQKTQNQSFIDEIHKILTQEEKADFGDLGDATNYKNFLRVREQDLNEKRAKEGNTQKLTEYISTLTYNVFPQKGRESMIDMFQKHYNNFLTVSFRIIKPKFTKSHYNKKQNDDGNIDSLIIHGGPFLNFVQDYYINDYNKQFFKFMRTNCQSGNQKLIDFQLIKKFLNGADLVRNDICPIIVIIADNNQFNHWKRKEVDESDVVGDHLEFLEKEENKKLINAYQLFQDIYIEQIQKLVEKATYTVKQKLDVLLSDYQSDPSQSFVTLKKNFSQLENDRFQIQKYKQVSLGQFMRVSQIEDQSSVQLINQSKESNMLNQKQLTKMQSFNDNKSNITILMKAESKTLFLVELQFKISEITQKVYYQSQDKTDQFELIHNQEINLFQSEFNITKETFDAHLNLINQILHSDQKDEYPEIDIVQTLNSLYIHYSDLIDLSKSQHIIESKVIKASLGFFNSQFNQKELIEFLDFNIKSKKISQFYNLGSNICMQIDSSIFSGLVTQKNNFYIFLNFLPDDKSFLNSQKMIQLQIENSQNTNEILYISYHVIVFDAKLTDTASREPIINNIHAEIEKQFRQILPKQKKSFISQDYYNKILAGDDKIYNEQIDLLQNNCQVILLQQKNPDFLKDIKDLQCFDHFFLEQLKWMFKMTKFTHRDRYNSYSILIPIQEDSVNFQGALLISINEKNQIDPEKIKCISINEVDEQNFISIMYTYLNEIILNWVYYLNEQPYQIEI</sequence>
<reference evidence="3" key="1">
    <citation type="journal article" date="2006" name="PLoS Biol.">
        <title>Macronuclear genome sequence of the ciliate Tetrahymena thermophila, a model eukaryote.</title>
        <authorList>
            <person name="Eisen J.A."/>
            <person name="Coyne R.S."/>
            <person name="Wu M."/>
            <person name="Wu D."/>
            <person name="Thiagarajan M."/>
            <person name="Wortman J.R."/>
            <person name="Badger J.H."/>
            <person name="Ren Q."/>
            <person name="Amedeo P."/>
            <person name="Jones K.M."/>
            <person name="Tallon L.J."/>
            <person name="Delcher A.L."/>
            <person name="Salzberg S.L."/>
            <person name="Silva J.C."/>
            <person name="Haas B.J."/>
            <person name="Majoros W.H."/>
            <person name="Farzad M."/>
            <person name="Carlton J.M."/>
            <person name="Smith R.K. Jr."/>
            <person name="Garg J."/>
            <person name="Pearlman R.E."/>
            <person name="Karrer K.M."/>
            <person name="Sun L."/>
            <person name="Manning G."/>
            <person name="Elde N.C."/>
            <person name="Turkewitz A.P."/>
            <person name="Asai D.J."/>
            <person name="Wilkes D.E."/>
            <person name="Wang Y."/>
            <person name="Cai H."/>
            <person name="Collins K."/>
            <person name="Stewart B.A."/>
            <person name="Lee S.R."/>
            <person name="Wilamowska K."/>
            <person name="Weinberg Z."/>
            <person name="Ruzzo W.L."/>
            <person name="Wloga D."/>
            <person name="Gaertig J."/>
            <person name="Frankel J."/>
            <person name="Tsao C.-C."/>
            <person name="Gorovsky M.A."/>
            <person name="Keeling P.J."/>
            <person name="Waller R.F."/>
            <person name="Patron N.J."/>
            <person name="Cherry J.M."/>
            <person name="Stover N.A."/>
            <person name="Krieger C.J."/>
            <person name="del Toro C."/>
            <person name="Ryder H.F."/>
            <person name="Williamson S.C."/>
            <person name="Barbeau R.A."/>
            <person name="Hamilton E.P."/>
            <person name="Orias E."/>
        </authorList>
    </citation>
    <scope>NUCLEOTIDE SEQUENCE [LARGE SCALE GENOMIC DNA]</scope>
    <source>
        <strain evidence="3">SB210</strain>
    </source>
</reference>
<feature type="compositionally biased region" description="Low complexity" evidence="1">
    <location>
        <begin position="1443"/>
        <end position="1460"/>
    </location>
</feature>
<feature type="compositionally biased region" description="Basic and acidic residues" evidence="1">
    <location>
        <begin position="1251"/>
        <end position="1265"/>
    </location>
</feature>
<feature type="region of interest" description="Disordered" evidence="1">
    <location>
        <begin position="149"/>
        <end position="180"/>
    </location>
</feature>
<keyword evidence="3" id="KW-1185">Reference proteome</keyword>
<gene>
    <name evidence="2" type="ORF">TTHERM_01068230</name>
</gene>
<dbReference type="RefSeq" id="XP_001030583.2">
    <property type="nucleotide sequence ID" value="XM_001030583.2"/>
</dbReference>
<name>Q22C87_TETTS</name>